<sequence length="87" mass="9967">MYFLESIGIIVGKLISNETNVNSSFSLLFLRFLSHRNPLLALAGREHSYDHRCTLYCGLFNKQYGNETTKRLVRLCLEIIVIDLVSS</sequence>
<dbReference type="AlphaFoldDB" id="S4PUZ7"/>
<proteinExistence type="predicted"/>
<evidence type="ECO:0000313" key="1">
    <source>
        <dbReference type="EMBL" id="JAA83142.1"/>
    </source>
</evidence>
<name>S4PUZ7_9NEOP</name>
<accession>S4PUZ7</accession>
<organism evidence="1">
    <name type="scientific">Pararge aegeria</name>
    <name type="common">speckled wood butterfly</name>
    <dbReference type="NCBI Taxonomy" id="116150"/>
    <lineage>
        <taxon>Eukaryota</taxon>
        <taxon>Metazoa</taxon>
        <taxon>Ecdysozoa</taxon>
        <taxon>Arthropoda</taxon>
        <taxon>Hexapoda</taxon>
        <taxon>Insecta</taxon>
        <taxon>Pterygota</taxon>
        <taxon>Neoptera</taxon>
        <taxon>Endopterygota</taxon>
        <taxon>Lepidoptera</taxon>
        <taxon>Glossata</taxon>
        <taxon>Ditrysia</taxon>
        <taxon>Papilionoidea</taxon>
        <taxon>Nymphalidae</taxon>
        <taxon>Satyrinae</taxon>
        <taxon>Satyrini</taxon>
        <taxon>Parargina</taxon>
        <taxon>Pararge</taxon>
    </lineage>
</organism>
<reference evidence="1" key="1">
    <citation type="journal article" date="2013" name="BMC Genomics">
        <title>Unscrambling butterfly oogenesis.</title>
        <authorList>
            <person name="Carter J.M."/>
            <person name="Baker S.C."/>
            <person name="Pink R."/>
            <person name="Carter D.R."/>
            <person name="Collins A."/>
            <person name="Tomlin J."/>
            <person name="Gibbs M."/>
            <person name="Breuker C.J."/>
        </authorList>
    </citation>
    <scope>NUCLEOTIDE SEQUENCE</scope>
    <source>
        <tissue evidence="1">Ovary</tissue>
    </source>
</reference>
<protein>
    <submittedName>
        <fullName evidence="1">Uncharacterized protein</fullName>
    </submittedName>
</protein>
<dbReference type="EMBL" id="GAIX01009418">
    <property type="protein sequence ID" value="JAA83142.1"/>
    <property type="molecule type" value="Transcribed_RNA"/>
</dbReference>
<reference evidence="1" key="2">
    <citation type="submission" date="2013-05" db="EMBL/GenBank/DDBJ databases">
        <authorList>
            <person name="Carter J.-M."/>
            <person name="Baker S.C."/>
            <person name="Pink R."/>
            <person name="Carter D.R.F."/>
            <person name="Collins A."/>
            <person name="Tomlin J."/>
            <person name="Gibbs M."/>
            <person name="Breuker C.J."/>
        </authorList>
    </citation>
    <scope>NUCLEOTIDE SEQUENCE</scope>
    <source>
        <tissue evidence="1">Ovary</tissue>
    </source>
</reference>